<evidence type="ECO:0000256" key="1">
    <source>
        <dbReference type="SAM" id="SignalP"/>
    </source>
</evidence>
<dbReference type="Gene3D" id="3.60.21.10">
    <property type="match status" value="1"/>
</dbReference>
<evidence type="ECO:0000259" key="2">
    <source>
        <dbReference type="Pfam" id="PF00149"/>
    </source>
</evidence>
<dbReference type="Pfam" id="PF00149">
    <property type="entry name" value="Metallophos"/>
    <property type="match status" value="1"/>
</dbReference>
<dbReference type="Proteomes" id="UP000276232">
    <property type="component" value="Unassembled WGS sequence"/>
</dbReference>
<organism evidence="4 5">
    <name type="scientific">Pseudokineococcus lusitanus</name>
    <dbReference type="NCBI Taxonomy" id="763993"/>
    <lineage>
        <taxon>Bacteria</taxon>
        <taxon>Bacillati</taxon>
        <taxon>Actinomycetota</taxon>
        <taxon>Actinomycetes</taxon>
        <taxon>Kineosporiales</taxon>
        <taxon>Kineosporiaceae</taxon>
        <taxon>Pseudokineococcus</taxon>
    </lineage>
</organism>
<feature type="chain" id="PRO_5038399992" evidence="1">
    <location>
        <begin position="21"/>
        <end position="309"/>
    </location>
</feature>
<evidence type="ECO:0000313" key="4">
    <source>
        <dbReference type="EMBL" id="ROP44852.1"/>
    </source>
</evidence>
<dbReference type="InterPro" id="IPR025142">
    <property type="entry name" value="DUF4073"/>
</dbReference>
<sequence>MAAGALAVVALLASAPGGSAAPAAPPRGEPVVVDVISDVQGDLADLERVLDDQAALGLADHLVVNGDLVPTGTQAEYDAYTGVLDAGPLPRRVTQTIGNHETYTGESSEVLTDRFLAETGMPAVYSVQRVKGHPLVHLGTTSTPAGGVSATLGQEQLDWFDGVLDRLPANRPVVVLSHHPLPRTVSGTDWPGSYEQEYAAGEADRLLEIMGDHPNVLFVTGHTHYDLRRDDWMVRKVVEGGDPRGFTAVNGGSVQTTWTRTPDGREVTVDRADHSGIRLEISRDRVRVVAHDFRTDEVVQDETVLVPRR</sequence>
<dbReference type="EMBL" id="RJKN01000002">
    <property type="protein sequence ID" value="ROP44852.1"/>
    <property type="molecule type" value="Genomic_DNA"/>
</dbReference>
<dbReference type="InterPro" id="IPR004843">
    <property type="entry name" value="Calcineurin-like_PHP"/>
</dbReference>
<feature type="domain" description="DUF4073" evidence="3">
    <location>
        <begin position="230"/>
        <end position="301"/>
    </location>
</feature>
<keyword evidence="1" id="KW-0732">Signal</keyword>
<dbReference type="PANTHER" id="PTHR43143:SF1">
    <property type="entry name" value="SERINE_THREONINE-PROTEIN PHOSPHATASE CPPED1"/>
    <property type="match status" value="1"/>
</dbReference>
<evidence type="ECO:0000259" key="3">
    <source>
        <dbReference type="Pfam" id="PF13285"/>
    </source>
</evidence>
<feature type="domain" description="Calcineurin-like phosphoesterase" evidence="2">
    <location>
        <begin position="33"/>
        <end position="225"/>
    </location>
</feature>
<evidence type="ECO:0000313" key="5">
    <source>
        <dbReference type="Proteomes" id="UP000276232"/>
    </source>
</evidence>
<dbReference type="InterPro" id="IPR051918">
    <property type="entry name" value="STPP_CPPED1"/>
</dbReference>
<feature type="signal peptide" evidence="1">
    <location>
        <begin position="1"/>
        <end position="20"/>
    </location>
</feature>
<dbReference type="InParanoid" id="A0A3N1HR34"/>
<name>A0A3N1HR34_9ACTN</name>
<dbReference type="GO" id="GO:0016787">
    <property type="term" value="F:hydrolase activity"/>
    <property type="evidence" value="ECO:0007669"/>
    <property type="project" value="InterPro"/>
</dbReference>
<proteinExistence type="predicted"/>
<keyword evidence="5" id="KW-1185">Reference proteome</keyword>
<reference evidence="4 5" key="1">
    <citation type="journal article" date="2015" name="Stand. Genomic Sci.">
        <title>Genomic Encyclopedia of Bacterial and Archaeal Type Strains, Phase III: the genomes of soil and plant-associated and newly described type strains.</title>
        <authorList>
            <person name="Whitman W.B."/>
            <person name="Woyke T."/>
            <person name="Klenk H.P."/>
            <person name="Zhou Y."/>
            <person name="Lilburn T.G."/>
            <person name="Beck B.J."/>
            <person name="De Vos P."/>
            <person name="Vandamme P."/>
            <person name="Eisen J.A."/>
            <person name="Garrity G."/>
            <person name="Hugenholtz P."/>
            <person name="Kyrpides N.C."/>
        </authorList>
    </citation>
    <scope>NUCLEOTIDE SEQUENCE [LARGE SCALE GENOMIC DNA]</scope>
    <source>
        <strain evidence="4 5">CECT 7306</strain>
    </source>
</reference>
<dbReference type="InterPro" id="IPR029052">
    <property type="entry name" value="Metallo-depent_PP-like"/>
</dbReference>
<protein>
    <submittedName>
        <fullName evidence="4">3',5'-cyclic AMP phosphodiesterase CpdA</fullName>
    </submittedName>
</protein>
<dbReference type="AlphaFoldDB" id="A0A3N1HR34"/>
<dbReference type="Pfam" id="PF13285">
    <property type="entry name" value="DUF4073"/>
    <property type="match status" value="1"/>
</dbReference>
<dbReference type="PANTHER" id="PTHR43143">
    <property type="entry name" value="METALLOPHOSPHOESTERASE, CALCINEURIN SUPERFAMILY"/>
    <property type="match status" value="1"/>
</dbReference>
<gene>
    <name evidence="4" type="ORF">EDC03_0982</name>
</gene>
<dbReference type="SUPFAM" id="SSF56300">
    <property type="entry name" value="Metallo-dependent phosphatases"/>
    <property type="match status" value="1"/>
</dbReference>
<comment type="caution">
    <text evidence="4">The sequence shown here is derived from an EMBL/GenBank/DDBJ whole genome shotgun (WGS) entry which is preliminary data.</text>
</comment>
<accession>A0A3N1HR34</accession>